<sequence length="270" mass="31702">MGVPKFYRWISERYPNISRITIDRHIPEFDNFYLDMNGIIHTCSHTDDENNDTNASEEDIFRNIFHYIDFLYRMIKPRKVFFMAIDGVAPRAKMNQQRARRFRAGRDRMQKLNTLAEKSGASLNELNRFDTNAITPGTEFMTNLNEQLKYFINVKITTDPLWEGVEIYLSGHLTPGEGEHKIMDFIRFTHSQPNYNVNTRHCLYGLDADLIILGLVTHELHFALLREEVTHGVQKTTKIPLPEEINWHLLHLNLLRDYINLEFSSMKVGK</sequence>
<dbReference type="GO" id="GO:0005634">
    <property type="term" value="C:nucleus"/>
    <property type="evidence" value="ECO:0007669"/>
    <property type="project" value="TreeGrafter"/>
</dbReference>
<dbReference type="EMBL" id="CAJNOQ010004822">
    <property type="protein sequence ID" value="CAF1075311.1"/>
    <property type="molecule type" value="Genomic_DNA"/>
</dbReference>
<accession>A0A814M635</accession>
<dbReference type="EMBL" id="CAJOBC010004822">
    <property type="protein sequence ID" value="CAF3841929.1"/>
    <property type="molecule type" value="Genomic_DNA"/>
</dbReference>
<dbReference type="PANTHER" id="PTHR12341:SF7">
    <property type="entry name" value="5'-3' EXORIBONUCLEASE 1"/>
    <property type="match status" value="1"/>
</dbReference>
<gene>
    <name evidence="3" type="ORF">GPM918_LOCUS17489</name>
    <name evidence="4" type="ORF">SRO942_LOCUS17487</name>
</gene>
<evidence type="ECO:0000259" key="2">
    <source>
        <dbReference type="Pfam" id="PF03159"/>
    </source>
</evidence>
<dbReference type="Proteomes" id="UP000681722">
    <property type="component" value="Unassembled WGS sequence"/>
</dbReference>
<dbReference type="InterPro" id="IPR004859">
    <property type="entry name" value="Xrn1_N"/>
</dbReference>
<dbReference type="InterPro" id="IPR027073">
    <property type="entry name" value="5_3_exoribonuclease"/>
</dbReference>
<evidence type="ECO:0000313" key="4">
    <source>
        <dbReference type="EMBL" id="CAF3841929.1"/>
    </source>
</evidence>
<dbReference type="PANTHER" id="PTHR12341">
    <property type="entry name" value="5'-&gt;3' EXORIBONUCLEASE"/>
    <property type="match status" value="1"/>
</dbReference>
<dbReference type="AlphaFoldDB" id="A0A814M635"/>
<comment type="similarity">
    <text evidence="1">Belongs to the 5'-3' exonuclease family.</text>
</comment>
<proteinExistence type="inferred from homology"/>
<evidence type="ECO:0000313" key="5">
    <source>
        <dbReference type="Proteomes" id="UP000663829"/>
    </source>
</evidence>
<dbReference type="Gene3D" id="3.40.50.12390">
    <property type="match status" value="2"/>
</dbReference>
<dbReference type="Proteomes" id="UP000663829">
    <property type="component" value="Unassembled WGS sequence"/>
</dbReference>
<dbReference type="OrthoDB" id="372487at2759"/>
<dbReference type="GO" id="GO:0004534">
    <property type="term" value="F:5'-3' RNA exonuclease activity"/>
    <property type="evidence" value="ECO:0007669"/>
    <property type="project" value="TreeGrafter"/>
</dbReference>
<evidence type="ECO:0000256" key="1">
    <source>
        <dbReference type="ARBA" id="ARBA00038299"/>
    </source>
</evidence>
<dbReference type="GO" id="GO:0003723">
    <property type="term" value="F:RNA binding"/>
    <property type="evidence" value="ECO:0007669"/>
    <property type="project" value="TreeGrafter"/>
</dbReference>
<protein>
    <recommendedName>
        <fullName evidence="2">Xrn1 N-terminal domain-containing protein</fullName>
    </recommendedName>
</protein>
<reference evidence="3" key="1">
    <citation type="submission" date="2021-02" db="EMBL/GenBank/DDBJ databases">
        <authorList>
            <person name="Nowell W R."/>
        </authorList>
    </citation>
    <scope>NUCLEOTIDE SEQUENCE</scope>
</reference>
<name>A0A814M635_9BILA</name>
<dbReference type="Pfam" id="PF03159">
    <property type="entry name" value="XRN_N"/>
    <property type="match status" value="1"/>
</dbReference>
<dbReference type="GO" id="GO:0000956">
    <property type="term" value="P:nuclear-transcribed mRNA catabolic process"/>
    <property type="evidence" value="ECO:0007669"/>
    <property type="project" value="TreeGrafter"/>
</dbReference>
<feature type="domain" description="Xrn1 N-terminal" evidence="2">
    <location>
        <begin position="1"/>
        <end position="228"/>
    </location>
</feature>
<keyword evidence="5" id="KW-1185">Reference proteome</keyword>
<dbReference type="CDD" id="cd18673">
    <property type="entry name" value="PIN_XRN1-2-like"/>
    <property type="match status" value="1"/>
</dbReference>
<dbReference type="GO" id="GO:0016075">
    <property type="term" value="P:rRNA catabolic process"/>
    <property type="evidence" value="ECO:0007669"/>
    <property type="project" value="TreeGrafter"/>
</dbReference>
<organism evidence="3 5">
    <name type="scientific">Didymodactylos carnosus</name>
    <dbReference type="NCBI Taxonomy" id="1234261"/>
    <lineage>
        <taxon>Eukaryota</taxon>
        <taxon>Metazoa</taxon>
        <taxon>Spiralia</taxon>
        <taxon>Gnathifera</taxon>
        <taxon>Rotifera</taxon>
        <taxon>Eurotatoria</taxon>
        <taxon>Bdelloidea</taxon>
        <taxon>Philodinida</taxon>
        <taxon>Philodinidae</taxon>
        <taxon>Didymodactylos</taxon>
    </lineage>
</organism>
<comment type="caution">
    <text evidence="3">The sequence shown here is derived from an EMBL/GenBank/DDBJ whole genome shotgun (WGS) entry which is preliminary data.</text>
</comment>
<evidence type="ECO:0000313" key="3">
    <source>
        <dbReference type="EMBL" id="CAF1075311.1"/>
    </source>
</evidence>